<accession>A0A182TVZ7</accession>
<evidence type="ECO:0000313" key="1">
    <source>
        <dbReference type="EnsemblMetazoa" id="AMEC009289-PA"/>
    </source>
</evidence>
<reference evidence="1" key="2">
    <citation type="submission" date="2020-05" db="UniProtKB">
        <authorList>
            <consortium name="EnsemblMetazoa"/>
        </authorList>
    </citation>
    <scope>IDENTIFICATION</scope>
    <source>
        <strain evidence="1">CM1001059</strain>
    </source>
</reference>
<sequence length="355" mass="38241">MASSSRRCRCCSSPYSDCIVSSFIMATRRSTAACSRSLRSFSISASRCRMSPSSAASRWAACSACSLCTVASRSHRSDSWRISVASVCALAARIRSRCSSLSRSTSWLCTASSVPFLSCRSLLSDATVSCSCFISATVALFRCEERPAAVNNPGSLSEVELSSSAAAPDVGELSDAVGPPAGPFFCRSRAEELESPVTEIDMLRLRDKSRLRSTALRIAFRLSVDSDPIRSLFRSSESRKPASSSSRCVEIAHRSAYSLRHFWAFSASSRAAISSSFSCLMMMLRSFRWSPAPPLPHSLWISVSFFCCSSFARCTSASYSAWLTGLRSWSTISGTASAGTPARAPVAPPFMPCSE</sequence>
<organism evidence="1 2">
    <name type="scientific">Anopheles melas</name>
    <dbReference type="NCBI Taxonomy" id="34690"/>
    <lineage>
        <taxon>Eukaryota</taxon>
        <taxon>Metazoa</taxon>
        <taxon>Ecdysozoa</taxon>
        <taxon>Arthropoda</taxon>
        <taxon>Hexapoda</taxon>
        <taxon>Insecta</taxon>
        <taxon>Pterygota</taxon>
        <taxon>Neoptera</taxon>
        <taxon>Endopterygota</taxon>
        <taxon>Diptera</taxon>
        <taxon>Nematocera</taxon>
        <taxon>Culicoidea</taxon>
        <taxon>Culicidae</taxon>
        <taxon>Anophelinae</taxon>
        <taxon>Anopheles</taxon>
    </lineage>
</organism>
<dbReference type="EnsemblMetazoa" id="AMEC009289-RA">
    <property type="protein sequence ID" value="AMEC009289-PA"/>
    <property type="gene ID" value="AMEC009289"/>
</dbReference>
<proteinExistence type="predicted"/>
<reference evidence="2" key="1">
    <citation type="submission" date="2014-01" db="EMBL/GenBank/DDBJ databases">
        <title>The Genome Sequence of Anopheles melas CM1001059_A (V2).</title>
        <authorList>
            <consortium name="The Broad Institute Genomics Platform"/>
            <person name="Neafsey D.E."/>
            <person name="Besansky N."/>
            <person name="Howell P."/>
            <person name="Walton C."/>
            <person name="Young S.K."/>
            <person name="Zeng Q."/>
            <person name="Gargeya S."/>
            <person name="Fitzgerald M."/>
            <person name="Haas B."/>
            <person name="Abouelleil A."/>
            <person name="Allen A.W."/>
            <person name="Alvarado L."/>
            <person name="Arachchi H.M."/>
            <person name="Berlin A.M."/>
            <person name="Chapman S.B."/>
            <person name="Gainer-Dewar J."/>
            <person name="Goldberg J."/>
            <person name="Griggs A."/>
            <person name="Gujja S."/>
            <person name="Hansen M."/>
            <person name="Howarth C."/>
            <person name="Imamovic A."/>
            <person name="Ireland A."/>
            <person name="Larimer J."/>
            <person name="McCowan C."/>
            <person name="Murphy C."/>
            <person name="Pearson M."/>
            <person name="Poon T.W."/>
            <person name="Priest M."/>
            <person name="Roberts A."/>
            <person name="Saif S."/>
            <person name="Shea T."/>
            <person name="Sisk P."/>
            <person name="Sykes S."/>
            <person name="Wortman J."/>
            <person name="Nusbaum C."/>
            <person name="Birren B."/>
        </authorList>
    </citation>
    <scope>NUCLEOTIDE SEQUENCE [LARGE SCALE GENOMIC DNA]</scope>
    <source>
        <strain evidence="2">CM1001059</strain>
    </source>
</reference>
<dbReference type="AlphaFoldDB" id="A0A182TVZ7"/>
<dbReference type="Proteomes" id="UP000075902">
    <property type="component" value="Unassembled WGS sequence"/>
</dbReference>
<keyword evidence="2" id="KW-1185">Reference proteome</keyword>
<dbReference type="VEuPathDB" id="VectorBase:AMEC009289"/>
<protein>
    <submittedName>
        <fullName evidence="1">Uncharacterized protein</fullName>
    </submittedName>
</protein>
<name>A0A182TVZ7_9DIPT</name>
<evidence type="ECO:0000313" key="2">
    <source>
        <dbReference type="Proteomes" id="UP000075902"/>
    </source>
</evidence>